<protein>
    <recommendedName>
        <fullName evidence="1">EF-hand domain-containing protein</fullName>
    </recommendedName>
</protein>
<evidence type="ECO:0000313" key="2">
    <source>
        <dbReference type="EMBL" id="GAG94617.1"/>
    </source>
</evidence>
<name>X1CNT9_9ZZZZ</name>
<reference evidence="2" key="1">
    <citation type="journal article" date="2014" name="Front. Microbiol.">
        <title>High frequency of phylogenetically diverse reductive dehalogenase-homologous genes in deep subseafloor sedimentary metagenomes.</title>
        <authorList>
            <person name="Kawai M."/>
            <person name="Futagami T."/>
            <person name="Toyoda A."/>
            <person name="Takaki Y."/>
            <person name="Nishi S."/>
            <person name="Hori S."/>
            <person name="Arai W."/>
            <person name="Tsubouchi T."/>
            <person name="Morono Y."/>
            <person name="Uchiyama I."/>
            <person name="Ito T."/>
            <person name="Fujiyama A."/>
            <person name="Inagaki F."/>
            <person name="Takami H."/>
        </authorList>
    </citation>
    <scope>NUCLEOTIDE SEQUENCE</scope>
    <source>
        <strain evidence="2">Expedition CK06-06</strain>
    </source>
</reference>
<feature type="domain" description="EF-hand" evidence="1">
    <location>
        <begin position="2"/>
        <end position="32"/>
    </location>
</feature>
<dbReference type="EMBL" id="BART01020978">
    <property type="protein sequence ID" value="GAG94617.1"/>
    <property type="molecule type" value="Genomic_DNA"/>
</dbReference>
<dbReference type="AlphaFoldDB" id="X1CNT9"/>
<feature type="non-terminal residue" evidence="2">
    <location>
        <position position="32"/>
    </location>
</feature>
<proteinExistence type="predicted"/>
<dbReference type="PROSITE" id="PS00018">
    <property type="entry name" value="EF_HAND_1"/>
    <property type="match status" value="1"/>
</dbReference>
<dbReference type="GO" id="GO:0005509">
    <property type="term" value="F:calcium ion binding"/>
    <property type="evidence" value="ECO:0007669"/>
    <property type="project" value="InterPro"/>
</dbReference>
<organism evidence="2">
    <name type="scientific">marine sediment metagenome</name>
    <dbReference type="NCBI Taxonomy" id="412755"/>
    <lineage>
        <taxon>unclassified sequences</taxon>
        <taxon>metagenomes</taxon>
        <taxon>ecological metagenomes</taxon>
    </lineage>
</organism>
<sequence>MESEGDTLNVFEALDEDNDGFVTSCEWINKNG</sequence>
<comment type="caution">
    <text evidence="2">The sequence shown here is derived from an EMBL/GenBank/DDBJ whole genome shotgun (WGS) entry which is preliminary data.</text>
</comment>
<dbReference type="InterPro" id="IPR018247">
    <property type="entry name" value="EF_Hand_1_Ca_BS"/>
</dbReference>
<dbReference type="PROSITE" id="PS50222">
    <property type="entry name" value="EF_HAND_2"/>
    <property type="match status" value="1"/>
</dbReference>
<accession>X1CNT9</accession>
<gene>
    <name evidence="2" type="ORF">S01H4_38830</name>
</gene>
<dbReference type="InterPro" id="IPR002048">
    <property type="entry name" value="EF_hand_dom"/>
</dbReference>
<evidence type="ECO:0000259" key="1">
    <source>
        <dbReference type="PROSITE" id="PS50222"/>
    </source>
</evidence>